<sequence>MVKQIFEISDEAAKQINVASASSESSDWPLRISLNVDDKGKFNYLMGFDQSKEEDLQLKINGINILIDPNSMINLKNTKLDFVAIDGKDKQFIFINPNDPEYQKPDESLDSNTTHDFH</sequence>
<dbReference type="SUPFAM" id="SSF89360">
    <property type="entry name" value="HesB-like domain"/>
    <property type="match status" value="1"/>
</dbReference>
<proteinExistence type="predicted"/>
<feature type="region of interest" description="Disordered" evidence="1">
    <location>
        <begin position="97"/>
        <end position="118"/>
    </location>
</feature>
<dbReference type="EMBL" id="DQ068067">
    <property type="protein sequence ID" value="AAY89956.1"/>
    <property type="molecule type" value="Genomic_DNA"/>
</dbReference>
<feature type="compositionally biased region" description="Basic and acidic residues" evidence="1">
    <location>
        <begin position="101"/>
        <end position="118"/>
    </location>
</feature>
<dbReference type="InterPro" id="IPR035903">
    <property type="entry name" value="HesB-like_dom_sf"/>
</dbReference>
<evidence type="ECO:0000256" key="1">
    <source>
        <dbReference type="SAM" id="MobiDB-lite"/>
    </source>
</evidence>
<dbReference type="AlphaFoldDB" id="Q4JN41"/>
<gene>
    <name evidence="2" type="primary">dsrR</name>
</gene>
<reference evidence="2" key="1">
    <citation type="journal article" date="2005" name="PLoS Biol.">
        <title>New insights into metabolic properties of marine bacteria encoding proteorhodopsins.</title>
        <authorList>
            <person name="Sabehi G."/>
            <person name="Loy A."/>
            <person name="Jung K.H."/>
            <person name="Partha R."/>
            <person name="Spudich J.L."/>
            <person name="Isaacson T."/>
            <person name="Hirschberg J."/>
            <person name="Wagner M."/>
            <person name="Beja O."/>
        </authorList>
    </citation>
    <scope>NUCLEOTIDE SEQUENCE</scope>
</reference>
<protein>
    <submittedName>
        <fullName evidence="2">Predicted DsrR</fullName>
    </submittedName>
</protein>
<name>Q4JN41_9BACT</name>
<accession>Q4JN41</accession>
<organism evidence="2">
    <name type="scientific">uncultured bacterium BAC13K9BAC</name>
    <dbReference type="NCBI Taxonomy" id="332979"/>
    <lineage>
        <taxon>Bacteria</taxon>
        <taxon>environmental samples</taxon>
    </lineage>
</organism>
<evidence type="ECO:0000313" key="2">
    <source>
        <dbReference type="EMBL" id="AAY89956.1"/>
    </source>
</evidence>
<dbReference type="Gene3D" id="2.60.300.12">
    <property type="entry name" value="HesB-like domain"/>
    <property type="match status" value="1"/>
</dbReference>